<dbReference type="Pfam" id="PF07308">
    <property type="entry name" value="DUF1456"/>
    <property type="match status" value="1"/>
</dbReference>
<feature type="compositionally biased region" description="Basic and acidic residues" evidence="1">
    <location>
        <begin position="82"/>
        <end position="113"/>
    </location>
</feature>
<dbReference type="RefSeq" id="WP_229988034.1">
    <property type="nucleotide sequence ID" value="NZ_JAJJMO010000001.1"/>
</dbReference>
<accession>A0ABS8MRM8</accession>
<evidence type="ECO:0000313" key="2">
    <source>
        <dbReference type="EMBL" id="MCC9071416.1"/>
    </source>
</evidence>
<evidence type="ECO:0000313" key="3">
    <source>
        <dbReference type="Proteomes" id="UP001430919"/>
    </source>
</evidence>
<dbReference type="PANTHER" id="PTHR37805:SF1">
    <property type="entry name" value="CYTOPLASMIC PROTEIN"/>
    <property type="match status" value="1"/>
</dbReference>
<proteinExistence type="predicted"/>
<name>A0ABS8MRM8_9FLAO</name>
<feature type="region of interest" description="Disordered" evidence="1">
    <location>
        <begin position="70"/>
        <end position="156"/>
    </location>
</feature>
<dbReference type="InterPro" id="IPR009921">
    <property type="entry name" value="YehS-like"/>
</dbReference>
<reference evidence="2" key="1">
    <citation type="submission" date="2021-11" db="EMBL/GenBank/DDBJ databases">
        <title>Description of novel Flavobacterium species.</title>
        <authorList>
            <person name="Saticioglu I.B."/>
            <person name="Ay H."/>
            <person name="Altun S."/>
            <person name="Duman M."/>
        </authorList>
    </citation>
    <scope>NUCLEOTIDE SEQUENCE</scope>
    <source>
        <strain evidence="2">F-65</strain>
    </source>
</reference>
<keyword evidence="3" id="KW-1185">Reference proteome</keyword>
<sequence length="156" mass="17694">MTNNDILKKLRVALMLRDDQIVEILELVDFRISKSELGAFFRAEDHENYMECGDQVLRNFLNGLVIHLRGTKENPKNPNDVLAKHKAEIPAKGSTKERPEFKAKSKDEERSRGDQAPSNKSGAAAKKPFKKNNSKSTPKIQVVEKVKFNFGKNKKS</sequence>
<dbReference type="Proteomes" id="UP001430919">
    <property type="component" value="Unassembled WGS sequence"/>
</dbReference>
<gene>
    <name evidence="2" type="ORF">LNQ49_07400</name>
</gene>
<comment type="caution">
    <text evidence="2">The sequence shown here is derived from an EMBL/GenBank/DDBJ whole genome shotgun (WGS) entry which is preliminary data.</text>
</comment>
<organism evidence="2 3">
    <name type="scientific">Flavobacterium pisciphilum</name>
    <dbReference type="NCBI Taxonomy" id="2893755"/>
    <lineage>
        <taxon>Bacteria</taxon>
        <taxon>Pseudomonadati</taxon>
        <taxon>Bacteroidota</taxon>
        <taxon>Flavobacteriia</taxon>
        <taxon>Flavobacteriales</taxon>
        <taxon>Flavobacteriaceae</taxon>
        <taxon>Flavobacterium</taxon>
    </lineage>
</organism>
<evidence type="ECO:0000256" key="1">
    <source>
        <dbReference type="SAM" id="MobiDB-lite"/>
    </source>
</evidence>
<dbReference type="EMBL" id="JAJJMO010000001">
    <property type="protein sequence ID" value="MCC9071416.1"/>
    <property type="molecule type" value="Genomic_DNA"/>
</dbReference>
<protein>
    <submittedName>
        <fullName evidence="2">DUF1456 family protein</fullName>
    </submittedName>
</protein>
<dbReference type="PANTHER" id="PTHR37805">
    <property type="entry name" value="CYTOPLASMIC PROTEIN-RELATED"/>
    <property type="match status" value="1"/>
</dbReference>